<protein>
    <submittedName>
        <fullName evidence="2">Uncharacterized protein</fullName>
    </submittedName>
</protein>
<evidence type="ECO:0000313" key="3">
    <source>
        <dbReference type="Proteomes" id="UP001337655"/>
    </source>
</evidence>
<feature type="chain" id="PRO_5043418064" evidence="1">
    <location>
        <begin position="19"/>
        <end position="274"/>
    </location>
</feature>
<dbReference type="RefSeq" id="XP_064653393.1">
    <property type="nucleotide sequence ID" value="XM_064808437.1"/>
</dbReference>
<sequence length="274" mass="28666">MKLSTLIPGLALVGASIATQSLCNKYTTALFGSNTEAHQQLLLHKLVNTAVIGNYSAGALNAVPGILAPGTYNGENVNLLQYFDGELASSNRGGKCGVAINFLDGGGAAPLMNDKAANCRNCNQFFLLTHLYKFFAALLGCSVFGNTVKPYDGFNGMYQVHKFMALDAAEVGYFIQQVGLAATSFGVSQSDAAAVGQALMALFGYRCAPATSVPSFEPAALQSICTACDCPKASPADCGDYGPVIEPKPAGSSSSWCGSKGWKSSWKWCSSHHS</sequence>
<feature type="signal peptide" evidence="1">
    <location>
        <begin position="1"/>
        <end position="18"/>
    </location>
</feature>
<organism evidence="2 3">
    <name type="scientific">Saxophila tyrrhenica</name>
    <dbReference type="NCBI Taxonomy" id="1690608"/>
    <lineage>
        <taxon>Eukaryota</taxon>
        <taxon>Fungi</taxon>
        <taxon>Dikarya</taxon>
        <taxon>Ascomycota</taxon>
        <taxon>Pezizomycotina</taxon>
        <taxon>Dothideomycetes</taxon>
        <taxon>Dothideomycetidae</taxon>
        <taxon>Mycosphaerellales</taxon>
        <taxon>Extremaceae</taxon>
        <taxon>Saxophila</taxon>
    </lineage>
</organism>
<keyword evidence="1" id="KW-0732">Signal</keyword>
<reference evidence="2 3" key="1">
    <citation type="submission" date="2023-08" db="EMBL/GenBank/DDBJ databases">
        <title>Black Yeasts Isolated from many extreme environments.</title>
        <authorList>
            <person name="Coleine C."/>
            <person name="Stajich J.E."/>
            <person name="Selbmann L."/>
        </authorList>
    </citation>
    <scope>NUCLEOTIDE SEQUENCE [LARGE SCALE GENOMIC DNA]</scope>
    <source>
        <strain evidence="2 3">CCFEE 5935</strain>
    </source>
</reference>
<dbReference type="AlphaFoldDB" id="A0AAV9NVS5"/>
<keyword evidence="3" id="KW-1185">Reference proteome</keyword>
<gene>
    <name evidence="2" type="ORF">LTR77_011226</name>
</gene>
<accession>A0AAV9NVS5</accession>
<evidence type="ECO:0000313" key="2">
    <source>
        <dbReference type="EMBL" id="KAK5162743.1"/>
    </source>
</evidence>
<proteinExistence type="predicted"/>
<evidence type="ECO:0000256" key="1">
    <source>
        <dbReference type="SAM" id="SignalP"/>
    </source>
</evidence>
<dbReference type="GeneID" id="89932545"/>
<comment type="caution">
    <text evidence="2">The sequence shown here is derived from an EMBL/GenBank/DDBJ whole genome shotgun (WGS) entry which is preliminary data.</text>
</comment>
<name>A0AAV9NVS5_9PEZI</name>
<dbReference type="EMBL" id="JAVRRT010000036">
    <property type="protein sequence ID" value="KAK5162743.1"/>
    <property type="molecule type" value="Genomic_DNA"/>
</dbReference>
<dbReference type="Proteomes" id="UP001337655">
    <property type="component" value="Unassembled WGS sequence"/>
</dbReference>